<sequence>MADAIHDKAENSGQPRANAEHLLFSGCTPIQTEWKKEDCRISTGTTVDHRGSFHGKCKHTATQELDALVHC</sequence>
<keyword evidence="2" id="KW-1185">Reference proteome</keyword>
<evidence type="ECO:0000313" key="1">
    <source>
        <dbReference type="EMBL" id="TGZ40345.1"/>
    </source>
</evidence>
<dbReference type="EMBL" id="QBLH01003287">
    <property type="protein sequence ID" value="TGZ40345.1"/>
    <property type="molecule type" value="Genomic_DNA"/>
</dbReference>
<proteinExistence type="predicted"/>
<dbReference type="AlphaFoldDB" id="A0A4S2JUR3"/>
<organism evidence="1 2">
    <name type="scientific">Temnothorax longispinosus</name>
    <dbReference type="NCBI Taxonomy" id="300112"/>
    <lineage>
        <taxon>Eukaryota</taxon>
        <taxon>Metazoa</taxon>
        <taxon>Ecdysozoa</taxon>
        <taxon>Arthropoda</taxon>
        <taxon>Hexapoda</taxon>
        <taxon>Insecta</taxon>
        <taxon>Pterygota</taxon>
        <taxon>Neoptera</taxon>
        <taxon>Endopterygota</taxon>
        <taxon>Hymenoptera</taxon>
        <taxon>Apocrita</taxon>
        <taxon>Aculeata</taxon>
        <taxon>Formicoidea</taxon>
        <taxon>Formicidae</taxon>
        <taxon>Myrmicinae</taxon>
        <taxon>Temnothorax</taxon>
    </lineage>
</organism>
<reference evidence="1 2" key="1">
    <citation type="journal article" date="2019" name="Philos. Trans. R. Soc. Lond., B, Biol. Sci.">
        <title>Ant behaviour and brain gene expression of defending hosts depend on the ecological success of the intruding social parasite.</title>
        <authorList>
            <person name="Kaur R."/>
            <person name="Stoldt M."/>
            <person name="Jongepier E."/>
            <person name="Feldmeyer B."/>
            <person name="Menzel F."/>
            <person name="Bornberg-Bauer E."/>
            <person name="Foitzik S."/>
        </authorList>
    </citation>
    <scope>NUCLEOTIDE SEQUENCE [LARGE SCALE GENOMIC DNA]</scope>
    <source>
        <tissue evidence="1">Whole body</tissue>
    </source>
</reference>
<evidence type="ECO:0000313" key="2">
    <source>
        <dbReference type="Proteomes" id="UP000310200"/>
    </source>
</evidence>
<dbReference type="Proteomes" id="UP000310200">
    <property type="component" value="Unassembled WGS sequence"/>
</dbReference>
<protein>
    <submittedName>
        <fullName evidence="1">Uncharacterized protein</fullName>
    </submittedName>
</protein>
<name>A0A4S2JUR3_9HYME</name>
<gene>
    <name evidence="1" type="ORF">DBV15_10537</name>
</gene>
<comment type="caution">
    <text evidence="1">The sequence shown here is derived from an EMBL/GenBank/DDBJ whole genome shotgun (WGS) entry which is preliminary data.</text>
</comment>
<accession>A0A4S2JUR3</accession>